<proteinExistence type="predicted"/>
<evidence type="ECO:0000313" key="2">
    <source>
        <dbReference type="Proteomes" id="UP001227543"/>
    </source>
</evidence>
<dbReference type="EMBL" id="MLFU01000069">
    <property type="protein sequence ID" value="KAK1487026.1"/>
    <property type="molecule type" value="Genomic_DNA"/>
</dbReference>
<gene>
    <name evidence="1" type="ORF">CTAM01_11959</name>
</gene>
<comment type="caution">
    <text evidence="1">The sequence shown here is derived from an EMBL/GenBank/DDBJ whole genome shotgun (WGS) entry which is preliminary data.</text>
</comment>
<protein>
    <submittedName>
        <fullName evidence="1">Uncharacterized protein</fullName>
    </submittedName>
</protein>
<accession>A0ABQ9QW11</accession>
<sequence length="120" mass="14449">MFVYVYGLWLAWVRNRRLMVRSSVLRFVKRSTVECWRRVSCAVWVSLFPVGAVCGELVDVQVPEQLLWYRFRGRRMIVCVCVRESERERERKKERGSSFSLGREGVMRVRGRWVRRMRSS</sequence>
<dbReference type="Proteomes" id="UP001227543">
    <property type="component" value="Unassembled WGS sequence"/>
</dbReference>
<dbReference type="RefSeq" id="XP_060377377.1">
    <property type="nucleotide sequence ID" value="XM_060527968.1"/>
</dbReference>
<reference evidence="1 2" key="1">
    <citation type="submission" date="2016-10" db="EMBL/GenBank/DDBJ databases">
        <title>The genome sequence of Colletotrichum fioriniae PJ7.</title>
        <authorList>
            <person name="Baroncelli R."/>
        </authorList>
    </citation>
    <scope>NUCLEOTIDE SEQUENCE [LARGE SCALE GENOMIC DNA]</scope>
    <source>
        <strain evidence="1 2">Tom-12</strain>
    </source>
</reference>
<evidence type="ECO:0000313" key="1">
    <source>
        <dbReference type="EMBL" id="KAK1487026.1"/>
    </source>
</evidence>
<keyword evidence="2" id="KW-1185">Reference proteome</keyword>
<name>A0ABQ9QW11_9PEZI</name>
<dbReference type="GeneID" id="85412206"/>
<organism evidence="1 2">
    <name type="scientific">Colletotrichum tamarilloi</name>
    <dbReference type="NCBI Taxonomy" id="1209934"/>
    <lineage>
        <taxon>Eukaryota</taxon>
        <taxon>Fungi</taxon>
        <taxon>Dikarya</taxon>
        <taxon>Ascomycota</taxon>
        <taxon>Pezizomycotina</taxon>
        <taxon>Sordariomycetes</taxon>
        <taxon>Hypocreomycetidae</taxon>
        <taxon>Glomerellales</taxon>
        <taxon>Glomerellaceae</taxon>
        <taxon>Colletotrichum</taxon>
        <taxon>Colletotrichum acutatum species complex</taxon>
    </lineage>
</organism>